<comment type="function">
    <text evidence="7">Catalyzes the anti-1,4-elimination of the C-3 phosphate and the C-6 proR hydrogen from 5-enolpyruvylshikimate-3-phosphate (EPSP) to yield chorismate, which is the branch point compound that serves as the starting substrate for the three terminal pathways of aromatic amino acid biosynthesis. This reaction introduces a second double bond into the aromatic ring system.</text>
</comment>
<comment type="pathway">
    <text evidence="1 7 8">Metabolic intermediate biosynthesis; chorismate biosynthesis; chorismate from D-erythrose 4-phosphate and phosphoenolpyruvate: step 7/7.</text>
</comment>
<dbReference type="GO" id="GO:0008652">
    <property type="term" value="P:amino acid biosynthetic process"/>
    <property type="evidence" value="ECO:0007669"/>
    <property type="project" value="UniProtKB-KW"/>
</dbReference>
<comment type="subunit">
    <text evidence="7">Homotetramer.</text>
</comment>
<protein>
    <recommendedName>
        <fullName evidence="3 7">Chorismate synthase</fullName>
        <shortName evidence="7">CS</shortName>
        <ecNumber evidence="3 7">4.2.3.5</ecNumber>
    </recommendedName>
    <alternativeName>
        <fullName evidence="7">5-enolpyruvylshikimate-3-phosphate phospholyase</fullName>
    </alternativeName>
</protein>
<organism evidence="9 10">
    <name type="scientific">Fibrobacter succinogenes</name>
    <name type="common">Bacteroides succinogenes</name>
    <dbReference type="NCBI Taxonomy" id="833"/>
    <lineage>
        <taxon>Bacteria</taxon>
        <taxon>Pseudomonadati</taxon>
        <taxon>Fibrobacterota</taxon>
        <taxon>Fibrobacteria</taxon>
        <taxon>Fibrobacterales</taxon>
        <taxon>Fibrobacteraceae</taxon>
        <taxon>Fibrobacter</taxon>
    </lineage>
</organism>
<keyword evidence="7" id="KW-0285">Flavoprotein</keyword>
<dbReference type="GO" id="GO:0009423">
    <property type="term" value="P:chorismate biosynthetic process"/>
    <property type="evidence" value="ECO:0007669"/>
    <property type="project" value="UniProtKB-UniRule"/>
</dbReference>
<evidence type="ECO:0000256" key="2">
    <source>
        <dbReference type="ARBA" id="ARBA00008014"/>
    </source>
</evidence>
<feature type="binding site" evidence="7">
    <location>
        <position position="53"/>
    </location>
    <ligand>
        <name>NADP(+)</name>
        <dbReference type="ChEBI" id="CHEBI:58349"/>
    </ligand>
</feature>
<dbReference type="PROSITE" id="PS00787">
    <property type="entry name" value="CHORISMATE_SYNTHASE_1"/>
    <property type="match status" value="1"/>
</dbReference>
<dbReference type="NCBIfam" id="NF003793">
    <property type="entry name" value="PRK05382.1"/>
    <property type="match status" value="1"/>
</dbReference>
<comment type="catalytic activity">
    <reaction evidence="7 8">
        <text>5-O-(1-carboxyvinyl)-3-phosphoshikimate = chorismate + phosphate</text>
        <dbReference type="Rhea" id="RHEA:21020"/>
        <dbReference type="ChEBI" id="CHEBI:29748"/>
        <dbReference type="ChEBI" id="CHEBI:43474"/>
        <dbReference type="ChEBI" id="CHEBI:57701"/>
        <dbReference type="EC" id="4.2.3.5"/>
    </reaction>
</comment>
<evidence type="ECO:0000256" key="4">
    <source>
        <dbReference type="ARBA" id="ARBA00022605"/>
    </source>
</evidence>
<evidence type="ECO:0000256" key="7">
    <source>
        <dbReference type="HAMAP-Rule" id="MF_00300"/>
    </source>
</evidence>
<dbReference type="EC" id="4.2.3.5" evidence="3 7"/>
<dbReference type="PANTHER" id="PTHR21085:SF0">
    <property type="entry name" value="CHORISMATE SYNTHASE"/>
    <property type="match status" value="1"/>
</dbReference>
<keyword evidence="6 7" id="KW-0456">Lyase</keyword>
<name>A0A380S6M9_FIBSU</name>
<dbReference type="RefSeq" id="WP_088661368.1">
    <property type="nucleotide sequence ID" value="NZ_UHJL01000003.1"/>
</dbReference>
<dbReference type="AlphaFoldDB" id="A0A380S6M9"/>
<dbReference type="Pfam" id="PF01264">
    <property type="entry name" value="Chorismate_synt"/>
    <property type="match status" value="1"/>
</dbReference>
<feature type="binding site" evidence="7">
    <location>
        <begin position="124"/>
        <end position="126"/>
    </location>
    <ligand>
        <name>FMN</name>
        <dbReference type="ChEBI" id="CHEBI:58210"/>
    </ligand>
</feature>
<dbReference type="NCBIfam" id="TIGR00033">
    <property type="entry name" value="aroC"/>
    <property type="match status" value="1"/>
</dbReference>
<keyword evidence="4 7" id="KW-0028">Amino-acid biosynthesis</keyword>
<keyword evidence="5 7" id="KW-0057">Aromatic amino acid biosynthesis</keyword>
<comment type="cofactor">
    <cofactor evidence="7 8">
        <name>FMNH2</name>
        <dbReference type="ChEBI" id="CHEBI:57618"/>
    </cofactor>
    <text evidence="7 8">Reduced FMN (FMNH(2)).</text>
</comment>
<feature type="binding site" evidence="7">
    <location>
        <position position="327"/>
    </location>
    <ligand>
        <name>FMN</name>
        <dbReference type="ChEBI" id="CHEBI:58210"/>
    </ligand>
</feature>
<dbReference type="UniPathway" id="UPA00053">
    <property type="reaction ID" value="UER00090"/>
</dbReference>
<accession>A0A380S6M9</accession>
<keyword evidence="7" id="KW-0288">FMN</keyword>
<evidence type="ECO:0000256" key="8">
    <source>
        <dbReference type="RuleBase" id="RU000605"/>
    </source>
</evidence>
<dbReference type="HAMAP" id="MF_00300">
    <property type="entry name" value="Chorismate_synth"/>
    <property type="match status" value="1"/>
</dbReference>
<evidence type="ECO:0000256" key="6">
    <source>
        <dbReference type="ARBA" id="ARBA00023239"/>
    </source>
</evidence>
<dbReference type="PIRSF" id="PIRSF001456">
    <property type="entry name" value="Chorismate_synth"/>
    <property type="match status" value="1"/>
</dbReference>
<feature type="binding site" evidence="7">
    <location>
        <begin position="301"/>
        <end position="305"/>
    </location>
    <ligand>
        <name>FMN</name>
        <dbReference type="ChEBI" id="CHEBI:58210"/>
    </ligand>
</feature>
<comment type="caution">
    <text evidence="7">Lacks conserved residue(s) required for the propagation of feature annotation.</text>
</comment>
<dbReference type="GO" id="GO:0010181">
    <property type="term" value="F:FMN binding"/>
    <property type="evidence" value="ECO:0007669"/>
    <property type="project" value="TreeGrafter"/>
</dbReference>
<evidence type="ECO:0000256" key="5">
    <source>
        <dbReference type="ARBA" id="ARBA00023141"/>
    </source>
</evidence>
<evidence type="ECO:0000256" key="3">
    <source>
        <dbReference type="ARBA" id="ARBA00013036"/>
    </source>
</evidence>
<feature type="binding site" evidence="7">
    <location>
        <position position="47"/>
    </location>
    <ligand>
        <name>NADP(+)</name>
        <dbReference type="ChEBI" id="CHEBI:58349"/>
    </ligand>
</feature>
<feature type="binding site" evidence="7">
    <location>
        <position position="286"/>
    </location>
    <ligand>
        <name>FMN</name>
        <dbReference type="ChEBI" id="CHEBI:58210"/>
    </ligand>
</feature>
<sequence>MSSTFGKIFSVTTWGESHGPAVGAVLDGCPAGLPINEEMIQAELNRRRPGQGKLTTPRNEKDTVKILSGVFEGKTTGTPISFVVFNEDQHSKDYADIAKWYRPGHADLCYDLKYGFRDYRGGGRSSARETIGRVAAGAVAKAFLKTVAGTEFLSWVSSVGTVDGAMPDLNTLTLDQIEASPVRCPDADASAKMEQAILEAKSNGDSVGGTVALLVKNVPAALGEPVFDRLDALLAQAMLSIPACKGFEIGSGFAAARMHGSEHNDEIYVDGNTYHTRTNNAGGSLGGISNGEPIYCRMAFKPTATISQLQKTAGRGYENGELAAKGRHDPCVAVRAPVIVESMAALVLADLYLQQKRNCLD</sequence>
<dbReference type="SUPFAM" id="SSF103263">
    <property type="entry name" value="Chorismate synthase, AroC"/>
    <property type="match status" value="1"/>
</dbReference>
<evidence type="ECO:0000256" key="1">
    <source>
        <dbReference type="ARBA" id="ARBA00005044"/>
    </source>
</evidence>
<comment type="similarity">
    <text evidence="2 7 8">Belongs to the chorismate synthase family.</text>
</comment>
<evidence type="ECO:0000313" key="9">
    <source>
        <dbReference type="EMBL" id="SUQ24653.1"/>
    </source>
</evidence>
<dbReference type="EMBL" id="UHJL01000003">
    <property type="protein sequence ID" value="SUQ24653.1"/>
    <property type="molecule type" value="Genomic_DNA"/>
</dbReference>
<dbReference type="PROSITE" id="PS00788">
    <property type="entry name" value="CHORISMATE_SYNTHASE_2"/>
    <property type="match status" value="1"/>
</dbReference>
<dbReference type="GO" id="GO:0005829">
    <property type="term" value="C:cytosol"/>
    <property type="evidence" value="ECO:0007669"/>
    <property type="project" value="TreeGrafter"/>
</dbReference>
<dbReference type="InterPro" id="IPR035904">
    <property type="entry name" value="Chorismate_synth_AroC_sf"/>
</dbReference>
<gene>
    <name evidence="7" type="primary">aroC</name>
    <name evidence="9" type="ORF">SAMN05661053_2065</name>
</gene>
<dbReference type="PANTHER" id="PTHR21085">
    <property type="entry name" value="CHORISMATE SYNTHASE"/>
    <property type="match status" value="1"/>
</dbReference>
<dbReference type="FunFam" id="3.60.150.10:FF:000003">
    <property type="entry name" value="Chorismate synthase"/>
    <property type="match status" value="1"/>
</dbReference>
<evidence type="ECO:0000313" key="10">
    <source>
        <dbReference type="Proteomes" id="UP000255423"/>
    </source>
</evidence>
<keyword evidence="7" id="KW-0274">FAD</keyword>
<dbReference type="PROSITE" id="PS00789">
    <property type="entry name" value="CHORISMATE_SYNTHASE_3"/>
    <property type="match status" value="1"/>
</dbReference>
<dbReference type="GO" id="GO:0004107">
    <property type="term" value="F:chorismate synthase activity"/>
    <property type="evidence" value="ECO:0007669"/>
    <property type="project" value="UniProtKB-UniRule"/>
</dbReference>
<dbReference type="CDD" id="cd07304">
    <property type="entry name" value="Chorismate_synthase"/>
    <property type="match status" value="1"/>
</dbReference>
<reference evidence="9 10" key="1">
    <citation type="submission" date="2017-08" db="EMBL/GenBank/DDBJ databases">
        <authorList>
            <person name="de Groot N.N."/>
        </authorList>
    </citation>
    <scope>NUCLEOTIDE SEQUENCE [LARGE SCALE GENOMIC DNA]</scope>
    <source>
        <strain evidence="9 10">HM2</strain>
    </source>
</reference>
<keyword evidence="7" id="KW-0521">NADP</keyword>
<dbReference type="InterPro" id="IPR020541">
    <property type="entry name" value="Chorismate_synthase_CS"/>
</dbReference>
<dbReference type="GO" id="GO:0009073">
    <property type="term" value="P:aromatic amino acid family biosynthetic process"/>
    <property type="evidence" value="ECO:0007669"/>
    <property type="project" value="UniProtKB-KW"/>
</dbReference>
<dbReference type="Proteomes" id="UP000255423">
    <property type="component" value="Unassembled WGS sequence"/>
</dbReference>
<proteinExistence type="inferred from homology"/>
<dbReference type="Gene3D" id="3.60.150.10">
    <property type="entry name" value="Chorismate synthase AroC"/>
    <property type="match status" value="1"/>
</dbReference>
<dbReference type="InterPro" id="IPR000453">
    <property type="entry name" value="Chorismate_synth"/>
</dbReference>